<gene>
    <name evidence="1" type="ORF">RMCFA_4366</name>
</gene>
<protein>
    <submittedName>
        <fullName evidence="1">General secretion pathway protein M</fullName>
    </submittedName>
</protein>
<sequence>MRPFPARRQHRDRTRLGGTLTAYAAKRAALRRQRAAKAGAVTVAVVIVASQAHPASRTRTAPTRRRIERAHVARARADHAKLSSLRASAFPTSAISARPFNAGAAKAEARKLTSGYRGQVKAAKATRHAGRRVRR</sequence>
<comment type="caution">
    <text evidence="1">The sequence shown here is derived from an EMBL/GenBank/DDBJ whole genome shotgun (WGS) entry which is preliminary data.</text>
</comment>
<dbReference type="EMBL" id="BCSZ01000043">
    <property type="protein sequence ID" value="GAT04255.1"/>
    <property type="molecule type" value="Genomic_DNA"/>
</dbReference>
<evidence type="ECO:0000313" key="1">
    <source>
        <dbReference type="EMBL" id="GAT04255.1"/>
    </source>
</evidence>
<accession>A0A124E4U9</accession>
<organism evidence="1 2">
    <name type="scientific">Mycolicibacterium fortuitum subsp. acetamidolyticum</name>
    <dbReference type="NCBI Taxonomy" id="144550"/>
    <lineage>
        <taxon>Bacteria</taxon>
        <taxon>Bacillati</taxon>
        <taxon>Actinomycetota</taxon>
        <taxon>Actinomycetes</taxon>
        <taxon>Mycobacteriales</taxon>
        <taxon>Mycobacteriaceae</taxon>
        <taxon>Mycolicibacterium</taxon>
    </lineage>
</organism>
<name>A0A124E4U9_MYCFO</name>
<dbReference type="Proteomes" id="UP000069705">
    <property type="component" value="Unassembled WGS sequence"/>
</dbReference>
<evidence type="ECO:0000313" key="2">
    <source>
        <dbReference type="Proteomes" id="UP000069705"/>
    </source>
</evidence>
<proteinExistence type="predicted"/>
<reference evidence="1 2" key="1">
    <citation type="journal article" date="2016" name="Genome Announc.">
        <title>Draft Genome Sequences of Five Rapidly Growing Mycobacterium Species, M. thermoresistibile, M. fortuitum subsp. acetamidolyticum, M. canariasense, M. brisbanense, and M. novocastrense.</title>
        <authorList>
            <person name="Katahira K."/>
            <person name="Ogura Y."/>
            <person name="Gotoh Y."/>
            <person name="Hayashi T."/>
        </authorList>
    </citation>
    <scope>NUCLEOTIDE SEQUENCE [LARGE SCALE GENOMIC DNA]</scope>
    <source>
        <strain evidence="1 2">JCM6368</strain>
    </source>
</reference>
<dbReference type="AlphaFoldDB" id="A0A124E4U9"/>
<reference evidence="2" key="2">
    <citation type="submission" date="2016-02" db="EMBL/GenBank/DDBJ databases">
        <title>Draft genome sequence of five rapidly growing Mycobacterium species.</title>
        <authorList>
            <person name="Katahira K."/>
            <person name="Gotou Y."/>
            <person name="Iida K."/>
            <person name="Ogura Y."/>
            <person name="Hayashi T."/>
        </authorList>
    </citation>
    <scope>NUCLEOTIDE SEQUENCE [LARGE SCALE GENOMIC DNA]</scope>
    <source>
        <strain evidence="2">JCM6368</strain>
    </source>
</reference>